<reference evidence="1 2" key="1">
    <citation type="journal article" date="2023" name="Sci. Data">
        <title>Genome assembly of the Korean intertidal mud-creeper Batillaria attramentaria.</title>
        <authorList>
            <person name="Patra A.K."/>
            <person name="Ho P.T."/>
            <person name="Jun S."/>
            <person name="Lee S.J."/>
            <person name="Kim Y."/>
            <person name="Won Y.J."/>
        </authorList>
    </citation>
    <scope>NUCLEOTIDE SEQUENCE [LARGE SCALE GENOMIC DNA]</scope>
    <source>
        <strain evidence="1">Wonlab-2016</strain>
    </source>
</reference>
<comment type="caution">
    <text evidence="1">The sequence shown here is derived from an EMBL/GenBank/DDBJ whole genome shotgun (WGS) entry which is preliminary data.</text>
</comment>
<dbReference type="EMBL" id="JACVVK020000558">
    <property type="protein sequence ID" value="KAK7466512.1"/>
    <property type="molecule type" value="Genomic_DNA"/>
</dbReference>
<proteinExistence type="predicted"/>
<name>A0ABD0J916_9CAEN</name>
<sequence length="175" mass="18890">MKGDEFFFIKSERLSSPAATQIGHRWIGSRGDPLSFPAARMSACLSDSVLKDSPGSYCLPGSGLRVFVARTVLANCCSVLKKVCRQFTRPGNPQVQLVGASIAVTLRPGQAARSQWRLPQATHRPVPAKLKLSEAKSQAPKLCCSLTLPRSGMGATEGEKIIIKTCGRRASDLRH</sequence>
<dbReference type="Proteomes" id="UP001519460">
    <property type="component" value="Unassembled WGS sequence"/>
</dbReference>
<organism evidence="1 2">
    <name type="scientific">Batillaria attramentaria</name>
    <dbReference type="NCBI Taxonomy" id="370345"/>
    <lineage>
        <taxon>Eukaryota</taxon>
        <taxon>Metazoa</taxon>
        <taxon>Spiralia</taxon>
        <taxon>Lophotrochozoa</taxon>
        <taxon>Mollusca</taxon>
        <taxon>Gastropoda</taxon>
        <taxon>Caenogastropoda</taxon>
        <taxon>Sorbeoconcha</taxon>
        <taxon>Cerithioidea</taxon>
        <taxon>Batillariidae</taxon>
        <taxon>Batillaria</taxon>
    </lineage>
</organism>
<protein>
    <submittedName>
        <fullName evidence="1">Uncharacterized protein</fullName>
    </submittedName>
</protein>
<evidence type="ECO:0000313" key="1">
    <source>
        <dbReference type="EMBL" id="KAK7466512.1"/>
    </source>
</evidence>
<gene>
    <name evidence="1" type="ORF">BaRGS_00037387</name>
</gene>
<keyword evidence="2" id="KW-1185">Reference proteome</keyword>
<evidence type="ECO:0000313" key="2">
    <source>
        <dbReference type="Proteomes" id="UP001519460"/>
    </source>
</evidence>
<dbReference type="AlphaFoldDB" id="A0ABD0J916"/>
<accession>A0ABD0J916</accession>